<gene>
    <name evidence="1" type="ORF">EVOR1521_LOCUS1622</name>
</gene>
<protein>
    <submittedName>
        <fullName evidence="1">Uncharacterized protein</fullName>
    </submittedName>
</protein>
<dbReference type="AlphaFoldDB" id="A0AA36HLA5"/>
<sequence>MALAPPPPGAPGALRAPAPAAAAAAAARRGSKALHRPMHGAPLGFMCLTVLRRAVARRARKEAAPGVEAWRALPLEVPANMDVILRNRYNDVVLEELDDIDLSPFRTLAVVRLPIFTVPNVGQLQRLLFHVGSPQQLAVDYALQHHGGFLGVAVDIPQATYLPRGCVGVEVVEVSRKEDLVRVVLRGVSMLRIIDRVAMPGTNGVALPLMQEVLEITDLEREAGEAELAKEAQRLEELFGHCGQLQKETGIFNAGDLSAASLAELTEASRQNLAQVRLPGVDAEAQRWPVLASHAAVAAFGAQKRADFLCDPFSSLRRLRSLRQFLELMDRVLTVKLHAKMG</sequence>
<evidence type="ECO:0000313" key="1">
    <source>
        <dbReference type="EMBL" id="CAJ1371269.1"/>
    </source>
</evidence>
<dbReference type="EMBL" id="CAUJNA010000065">
    <property type="protein sequence ID" value="CAJ1371269.1"/>
    <property type="molecule type" value="Genomic_DNA"/>
</dbReference>
<proteinExistence type="predicted"/>
<keyword evidence="2" id="KW-1185">Reference proteome</keyword>
<comment type="caution">
    <text evidence="1">The sequence shown here is derived from an EMBL/GenBank/DDBJ whole genome shotgun (WGS) entry which is preliminary data.</text>
</comment>
<name>A0AA36HLA5_9DINO</name>
<evidence type="ECO:0000313" key="2">
    <source>
        <dbReference type="Proteomes" id="UP001178507"/>
    </source>
</evidence>
<dbReference type="Proteomes" id="UP001178507">
    <property type="component" value="Unassembled WGS sequence"/>
</dbReference>
<accession>A0AA36HLA5</accession>
<reference evidence="1" key="1">
    <citation type="submission" date="2023-08" db="EMBL/GenBank/DDBJ databases">
        <authorList>
            <person name="Chen Y."/>
            <person name="Shah S."/>
            <person name="Dougan E. K."/>
            <person name="Thang M."/>
            <person name="Chan C."/>
        </authorList>
    </citation>
    <scope>NUCLEOTIDE SEQUENCE</scope>
</reference>
<organism evidence="1 2">
    <name type="scientific">Effrenium voratum</name>
    <dbReference type="NCBI Taxonomy" id="2562239"/>
    <lineage>
        <taxon>Eukaryota</taxon>
        <taxon>Sar</taxon>
        <taxon>Alveolata</taxon>
        <taxon>Dinophyceae</taxon>
        <taxon>Suessiales</taxon>
        <taxon>Symbiodiniaceae</taxon>
        <taxon>Effrenium</taxon>
    </lineage>
</organism>